<dbReference type="Proteomes" id="UP000464178">
    <property type="component" value="Chromosome"/>
</dbReference>
<sequence>MAIATALFLALLAAAHVGDDPDAVDRPLSLFREQRPVIGYFLFGLLVLIGALHLRTYYWLGLGRELFAPAASMGLLAVVALTPSPAAGHTVAALVLLGFVFSW</sequence>
<dbReference type="EMBL" id="LR593886">
    <property type="protein sequence ID" value="VTR93176.1"/>
    <property type="molecule type" value="Genomic_DNA"/>
</dbReference>
<feature type="transmembrane region" description="Helical" evidence="1">
    <location>
        <begin position="37"/>
        <end position="54"/>
    </location>
</feature>
<dbReference type="AlphaFoldDB" id="A0A6P2CXR6"/>
<evidence type="ECO:0000313" key="2">
    <source>
        <dbReference type="EMBL" id="VTR93176.1"/>
    </source>
</evidence>
<name>A0A6P2CXR6_9BACT</name>
<keyword evidence="1" id="KW-0812">Transmembrane</keyword>
<keyword evidence="1" id="KW-0472">Membrane</keyword>
<evidence type="ECO:0000313" key="3">
    <source>
        <dbReference type="Proteomes" id="UP000464178"/>
    </source>
</evidence>
<dbReference type="RefSeq" id="WP_162667949.1">
    <property type="nucleotide sequence ID" value="NZ_LR593886.1"/>
</dbReference>
<evidence type="ECO:0000256" key="1">
    <source>
        <dbReference type="SAM" id="Phobius"/>
    </source>
</evidence>
<accession>A0A6P2CXR6</accession>
<protein>
    <submittedName>
        <fullName evidence="2">Uncharacterized protein</fullName>
    </submittedName>
</protein>
<gene>
    <name evidence="2" type="ORF">SOIL9_45380</name>
</gene>
<dbReference type="KEGG" id="gms:SOIL9_45380"/>
<organism evidence="2 3">
    <name type="scientific">Gemmata massiliana</name>
    <dbReference type="NCBI Taxonomy" id="1210884"/>
    <lineage>
        <taxon>Bacteria</taxon>
        <taxon>Pseudomonadati</taxon>
        <taxon>Planctomycetota</taxon>
        <taxon>Planctomycetia</taxon>
        <taxon>Gemmatales</taxon>
        <taxon>Gemmataceae</taxon>
        <taxon>Gemmata</taxon>
    </lineage>
</organism>
<reference evidence="2 3" key="1">
    <citation type="submission" date="2019-05" db="EMBL/GenBank/DDBJ databases">
        <authorList>
            <consortium name="Science for Life Laboratories"/>
        </authorList>
    </citation>
    <scope>NUCLEOTIDE SEQUENCE [LARGE SCALE GENOMIC DNA]</scope>
    <source>
        <strain evidence="2">Soil9</strain>
    </source>
</reference>
<keyword evidence="1" id="KW-1133">Transmembrane helix</keyword>
<proteinExistence type="predicted"/>
<keyword evidence="3" id="KW-1185">Reference proteome</keyword>
<feature type="transmembrane region" description="Helical" evidence="1">
    <location>
        <begin position="75"/>
        <end position="101"/>
    </location>
</feature>